<evidence type="ECO:0000256" key="1">
    <source>
        <dbReference type="ARBA" id="ARBA00004651"/>
    </source>
</evidence>
<dbReference type="RefSeq" id="WP_380022648.1">
    <property type="nucleotide sequence ID" value="NZ_JBHSHD010000016.1"/>
</dbReference>
<name>A0ABV9QZ31_9GAMM</name>
<evidence type="ECO:0000256" key="5">
    <source>
        <dbReference type="ARBA" id="ARBA00022692"/>
    </source>
</evidence>
<organism evidence="10 11">
    <name type="scientific">Dokdonella ginsengisoli</name>
    <dbReference type="NCBI Taxonomy" id="363846"/>
    <lineage>
        <taxon>Bacteria</taxon>
        <taxon>Pseudomonadati</taxon>
        <taxon>Pseudomonadota</taxon>
        <taxon>Gammaproteobacteria</taxon>
        <taxon>Lysobacterales</taxon>
        <taxon>Rhodanobacteraceae</taxon>
        <taxon>Dokdonella</taxon>
    </lineage>
</organism>
<sequence length="370" mass="40698">MSLARLLAVVRKELVQLGRDRLTFAMIVGIPTLQLLLFGFAINLDIRHLPAAVLDQANTAHSRELVAELASSQVLDLRRVVVAPQEIDAAMRRGEISAAVVIPPDFETRLARADRPAWQVVVDGSDQSVQAAARQLSAFPLASLDYGRAPNRPGTRAVPSVEIVNFYNPERRAPVNTVPGLIGVILAMTMVIFTAMAIVRERERGNMEMLIATPLSPFELTIGKVLPYVGIGLVQVTLILLLGLLVFDVPVRGSLLEVYVAAIVYIAAMLSLGVFISTLADSQFQAMQMAFFTFLPQILLSGFMFPYDGMPRAAQWLAEIFPLTHFLRLIRGIMLREAALGEMWHELAALAAFVAVMLSVAVLRFRKRLD</sequence>
<protein>
    <recommendedName>
        <fullName evidence="8">Transport permease protein</fullName>
    </recommendedName>
</protein>
<reference evidence="11" key="1">
    <citation type="journal article" date="2019" name="Int. J. Syst. Evol. Microbiol.">
        <title>The Global Catalogue of Microorganisms (GCM) 10K type strain sequencing project: providing services to taxonomists for standard genome sequencing and annotation.</title>
        <authorList>
            <consortium name="The Broad Institute Genomics Platform"/>
            <consortium name="The Broad Institute Genome Sequencing Center for Infectious Disease"/>
            <person name="Wu L."/>
            <person name="Ma J."/>
        </authorList>
    </citation>
    <scope>NUCLEOTIDE SEQUENCE [LARGE SCALE GENOMIC DNA]</scope>
    <source>
        <strain evidence="11">CCUG 30340</strain>
    </source>
</reference>
<dbReference type="PANTHER" id="PTHR30294:SF29">
    <property type="entry name" value="MULTIDRUG ABC TRANSPORTER PERMEASE YBHS-RELATED"/>
    <property type="match status" value="1"/>
</dbReference>
<comment type="similarity">
    <text evidence="2 8">Belongs to the ABC-2 integral membrane protein family.</text>
</comment>
<keyword evidence="4 8" id="KW-1003">Cell membrane</keyword>
<dbReference type="InterPro" id="IPR047817">
    <property type="entry name" value="ABC2_TM_bact-type"/>
</dbReference>
<feature type="transmembrane region" description="Helical" evidence="8">
    <location>
        <begin position="347"/>
        <end position="365"/>
    </location>
</feature>
<dbReference type="Proteomes" id="UP001595886">
    <property type="component" value="Unassembled WGS sequence"/>
</dbReference>
<feature type="domain" description="ABC transmembrane type-2" evidence="9">
    <location>
        <begin position="126"/>
        <end position="368"/>
    </location>
</feature>
<evidence type="ECO:0000313" key="10">
    <source>
        <dbReference type="EMBL" id="MFC4822371.1"/>
    </source>
</evidence>
<comment type="subcellular location">
    <subcellularLocation>
        <location evidence="8">Cell inner membrane</location>
        <topology evidence="8">Multi-pass membrane protein</topology>
    </subcellularLocation>
    <subcellularLocation>
        <location evidence="1">Cell membrane</location>
        <topology evidence="1">Multi-pass membrane protein</topology>
    </subcellularLocation>
</comment>
<keyword evidence="6 8" id="KW-1133">Transmembrane helix</keyword>
<keyword evidence="3 8" id="KW-0813">Transport</keyword>
<comment type="caution">
    <text evidence="10">The sequence shown here is derived from an EMBL/GenBank/DDBJ whole genome shotgun (WGS) entry which is preliminary data.</text>
</comment>
<keyword evidence="5 8" id="KW-0812">Transmembrane</keyword>
<dbReference type="Gene3D" id="3.40.1710.10">
    <property type="entry name" value="abc type-2 transporter like domain"/>
    <property type="match status" value="1"/>
</dbReference>
<feature type="transmembrane region" description="Helical" evidence="8">
    <location>
        <begin position="258"/>
        <end position="277"/>
    </location>
</feature>
<feature type="transmembrane region" description="Helical" evidence="8">
    <location>
        <begin position="289"/>
        <end position="307"/>
    </location>
</feature>
<feature type="transmembrane region" description="Helical" evidence="8">
    <location>
        <begin position="225"/>
        <end position="246"/>
    </location>
</feature>
<evidence type="ECO:0000256" key="7">
    <source>
        <dbReference type="ARBA" id="ARBA00023136"/>
    </source>
</evidence>
<dbReference type="PANTHER" id="PTHR30294">
    <property type="entry name" value="MEMBRANE COMPONENT OF ABC TRANSPORTER YHHJ-RELATED"/>
    <property type="match status" value="1"/>
</dbReference>
<feature type="transmembrane region" description="Helical" evidence="8">
    <location>
        <begin position="21"/>
        <end position="42"/>
    </location>
</feature>
<evidence type="ECO:0000256" key="3">
    <source>
        <dbReference type="ARBA" id="ARBA00022448"/>
    </source>
</evidence>
<dbReference type="InterPro" id="IPR000412">
    <property type="entry name" value="ABC_2_transport"/>
</dbReference>
<dbReference type="Pfam" id="PF12698">
    <property type="entry name" value="ABC2_membrane_3"/>
    <property type="match status" value="1"/>
</dbReference>
<evidence type="ECO:0000259" key="9">
    <source>
        <dbReference type="PROSITE" id="PS51012"/>
    </source>
</evidence>
<dbReference type="EMBL" id="JBHSHD010000016">
    <property type="protein sequence ID" value="MFC4822371.1"/>
    <property type="molecule type" value="Genomic_DNA"/>
</dbReference>
<evidence type="ECO:0000256" key="2">
    <source>
        <dbReference type="ARBA" id="ARBA00007783"/>
    </source>
</evidence>
<feature type="transmembrane region" description="Helical" evidence="8">
    <location>
        <begin position="178"/>
        <end position="199"/>
    </location>
</feature>
<dbReference type="PRINTS" id="PR00164">
    <property type="entry name" value="ABC2TRNSPORT"/>
</dbReference>
<evidence type="ECO:0000256" key="4">
    <source>
        <dbReference type="ARBA" id="ARBA00022475"/>
    </source>
</evidence>
<accession>A0ABV9QZ31</accession>
<evidence type="ECO:0000256" key="8">
    <source>
        <dbReference type="RuleBase" id="RU361157"/>
    </source>
</evidence>
<keyword evidence="11" id="KW-1185">Reference proteome</keyword>
<proteinExistence type="inferred from homology"/>
<dbReference type="InterPro" id="IPR013525">
    <property type="entry name" value="ABC2_TM"/>
</dbReference>
<keyword evidence="7 8" id="KW-0472">Membrane</keyword>
<dbReference type="PROSITE" id="PS51012">
    <property type="entry name" value="ABC_TM2"/>
    <property type="match status" value="1"/>
</dbReference>
<evidence type="ECO:0000313" key="11">
    <source>
        <dbReference type="Proteomes" id="UP001595886"/>
    </source>
</evidence>
<dbReference type="InterPro" id="IPR051449">
    <property type="entry name" value="ABC-2_transporter_component"/>
</dbReference>
<evidence type="ECO:0000256" key="6">
    <source>
        <dbReference type="ARBA" id="ARBA00022989"/>
    </source>
</evidence>
<gene>
    <name evidence="10" type="ORF">ACFO6Q_18750</name>
</gene>